<organism evidence="5">
    <name type="scientific">marine metagenome</name>
    <dbReference type="NCBI Taxonomy" id="408172"/>
    <lineage>
        <taxon>unclassified sequences</taxon>
        <taxon>metagenomes</taxon>
        <taxon>ecological metagenomes</taxon>
    </lineage>
</organism>
<evidence type="ECO:0000259" key="4">
    <source>
        <dbReference type="Pfam" id="PF00700"/>
    </source>
</evidence>
<dbReference type="PANTHER" id="PTHR42792">
    <property type="entry name" value="FLAGELLIN"/>
    <property type="match status" value="1"/>
</dbReference>
<dbReference type="InterPro" id="IPR001492">
    <property type="entry name" value="Flagellin"/>
</dbReference>
<dbReference type="Pfam" id="PF00700">
    <property type="entry name" value="Flagellin_C"/>
    <property type="match status" value="1"/>
</dbReference>
<evidence type="ECO:0000256" key="2">
    <source>
        <dbReference type="SAM" id="MobiDB-lite"/>
    </source>
</evidence>
<evidence type="ECO:0000259" key="3">
    <source>
        <dbReference type="Pfam" id="PF00669"/>
    </source>
</evidence>
<feature type="domain" description="Flagellin C-terminal" evidence="4">
    <location>
        <begin position="249"/>
        <end position="335"/>
    </location>
</feature>
<protein>
    <recommendedName>
        <fullName evidence="6">Flagellin</fullName>
    </recommendedName>
</protein>
<proteinExistence type="predicted"/>
<dbReference type="SUPFAM" id="SSF64518">
    <property type="entry name" value="Phase 1 flagellin"/>
    <property type="match status" value="1"/>
</dbReference>
<dbReference type="Pfam" id="PF00669">
    <property type="entry name" value="Flagellin_N"/>
    <property type="match status" value="1"/>
</dbReference>
<evidence type="ECO:0008006" key="6">
    <source>
        <dbReference type="Google" id="ProtNLM"/>
    </source>
</evidence>
<dbReference type="EMBL" id="UINC01006015">
    <property type="protein sequence ID" value="SVA24957.1"/>
    <property type="molecule type" value="Genomic_DNA"/>
</dbReference>
<dbReference type="GO" id="GO:0005198">
    <property type="term" value="F:structural molecule activity"/>
    <property type="evidence" value="ECO:0007669"/>
    <property type="project" value="InterPro"/>
</dbReference>
<evidence type="ECO:0000313" key="5">
    <source>
        <dbReference type="EMBL" id="SVA24957.1"/>
    </source>
</evidence>
<dbReference type="InterPro" id="IPR046358">
    <property type="entry name" value="Flagellin_C"/>
</dbReference>
<dbReference type="GO" id="GO:0009288">
    <property type="term" value="C:bacterial-type flagellum"/>
    <property type="evidence" value="ECO:0007669"/>
    <property type="project" value="InterPro"/>
</dbReference>
<dbReference type="Gene3D" id="6.10.10.10">
    <property type="entry name" value="Flagellar export chaperone, C-terminal domain"/>
    <property type="match status" value="1"/>
</dbReference>
<dbReference type="PANTHER" id="PTHR42792:SF2">
    <property type="entry name" value="FLAGELLIN"/>
    <property type="match status" value="1"/>
</dbReference>
<feature type="compositionally biased region" description="Basic and acidic residues" evidence="2">
    <location>
        <begin position="142"/>
        <end position="152"/>
    </location>
</feature>
<sequence>MGLRINSNIESMIAHRNLLKNDRALSKSLERLASGQKVNRASDDPAALVISEHMRTQVSGMEQAIKNNEVAISMVQTAEASMNEISSLLIGIRQRAISAANVGASDQSMADANQQEIENALASLDRIVSTTQFGKYKLLDGRNDVRDADNPRGETLNADGSPKDGLQFHVGPNAEHQVGISIPDLSASKLGVPVELEEGESDSKVVIQGEEGPEEMEYTEWFNSNESGFASLQDINVAIDPEQGSMDALKIIDKAVTQVAVVRGELGAFQRNTLESNLSSLRVAAENMTAAESTLRDSDMAQELATFTRNQIMSQSATAQLAQANAMPQNVLRLLNT</sequence>
<keyword evidence="1" id="KW-0975">Bacterial flagellum</keyword>
<dbReference type="PRINTS" id="PR00207">
    <property type="entry name" value="FLAGELLIN"/>
</dbReference>
<name>A0A381UC76_9ZZZZ</name>
<evidence type="ECO:0000256" key="1">
    <source>
        <dbReference type="ARBA" id="ARBA00023143"/>
    </source>
</evidence>
<feature type="region of interest" description="Disordered" evidence="2">
    <location>
        <begin position="142"/>
        <end position="163"/>
    </location>
</feature>
<dbReference type="AlphaFoldDB" id="A0A381UC76"/>
<feature type="domain" description="Flagellin N-terminal" evidence="3">
    <location>
        <begin position="5"/>
        <end position="143"/>
    </location>
</feature>
<dbReference type="InterPro" id="IPR001029">
    <property type="entry name" value="Flagellin_N"/>
</dbReference>
<dbReference type="Gene3D" id="1.20.1330.10">
    <property type="entry name" value="f41 fragment of flagellin, N-terminal domain"/>
    <property type="match status" value="1"/>
</dbReference>
<gene>
    <name evidence="5" type="ORF">METZ01_LOCUS77811</name>
</gene>
<dbReference type="InterPro" id="IPR042187">
    <property type="entry name" value="Flagellin_C_sub2"/>
</dbReference>
<accession>A0A381UC76</accession>
<reference evidence="5" key="1">
    <citation type="submission" date="2018-05" db="EMBL/GenBank/DDBJ databases">
        <authorList>
            <person name="Lanie J.A."/>
            <person name="Ng W.-L."/>
            <person name="Kazmierczak K.M."/>
            <person name="Andrzejewski T.M."/>
            <person name="Davidsen T.M."/>
            <person name="Wayne K.J."/>
            <person name="Tettelin H."/>
            <person name="Glass J.I."/>
            <person name="Rusch D."/>
            <person name="Podicherti R."/>
            <person name="Tsui H.-C.T."/>
            <person name="Winkler M.E."/>
        </authorList>
    </citation>
    <scope>NUCLEOTIDE SEQUENCE</scope>
</reference>